<dbReference type="GO" id="GO:0005524">
    <property type="term" value="F:ATP binding"/>
    <property type="evidence" value="ECO:0007669"/>
    <property type="project" value="InterPro"/>
</dbReference>
<comment type="similarity">
    <text evidence="1">Belongs to the GSP E family.</text>
</comment>
<feature type="domain" description="Bacterial type II secretion system protein E" evidence="2">
    <location>
        <begin position="119"/>
        <end position="281"/>
    </location>
</feature>
<evidence type="ECO:0000259" key="2">
    <source>
        <dbReference type="Pfam" id="PF00437"/>
    </source>
</evidence>
<dbReference type="CDD" id="cd01131">
    <property type="entry name" value="PilT"/>
    <property type="match status" value="1"/>
</dbReference>
<sequence>MSGTNPVAGWLRTMVERKASDLFLTAGFPPALKVDGKVVPLSEVKLTPAETQSLAKSVMTEKQWNGFLNNKEANFAIFDDAIGRFRVSAFMQQSRVGIVFRTINTTIPEIADLHLPPILKDVAMMPRGLILMVGATGSGKSTSLAAMIGYRNQRRADHILTVEDPIEFVHQHGQSIITQREVGTDTEDWHTALKNSLRQAPDVILIGEIRERSIMEFAMSYAETGHLCLSTLHANNANQALERILSMFPLERREQLLLDLSMNLRGIVSQRLIPRADGKGRIPAVEVLLGTPLIADMIQKNRLDEIKGLMAKSRDLGMQTFDQSLYDLYAAGVISQEEALRNADSYNDLRLRIKLGGQQEDDLSNRATGPFGVV</sequence>
<protein>
    <submittedName>
        <fullName evidence="3">PilT/PilU family type 4a pilus ATPase</fullName>
    </submittedName>
</protein>
<dbReference type="InterPro" id="IPR027417">
    <property type="entry name" value="P-loop_NTPase"/>
</dbReference>
<dbReference type="Gene3D" id="3.30.450.90">
    <property type="match status" value="1"/>
</dbReference>
<dbReference type="PANTHER" id="PTHR30486">
    <property type="entry name" value="TWITCHING MOTILITY PROTEIN PILT"/>
    <property type="match status" value="1"/>
</dbReference>
<keyword evidence="4" id="KW-1185">Reference proteome</keyword>
<evidence type="ECO:0000313" key="4">
    <source>
        <dbReference type="Proteomes" id="UP000295443"/>
    </source>
</evidence>
<reference evidence="3 4" key="1">
    <citation type="submission" date="2019-03" db="EMBL/GenBank/DDBJ databases">
        <title>Genome sequence of Thiobacillaceae bacterium LSR1, a sulfur-oxidizing bacterium isolated from freshwater sediment.</title>
        <authorList>
            <person name="Li S."/>
        </authorList>
    </citation>
    <scope>NUCLEOTIDE SEQUENCE [LARGE SCALE GENOMIC DNA]</scope>
    <source>
        <strain evidence="3 4">LSR1</strain>
    </source>
</reference>
<dbReference type="InterPro" id="IPR006321">
    <property type="entry name" value="PilT/PilU"/>
</dbReference>
<dbReference type="RefSeq" id="WP_131445079.1">
    <property type="nucleotide sequence ID" value="NZ_SJZB01000014.1"/>
</dbReference>
<dbReference type="SUPFAM" id="SSF52540">
    <property type="entry name" value="P-loop containing nucleoside triphosphate hydrolases"/>
    <property type="match status" value="1"/>
</dbReference>
<name>A0A4R1BIS4_9PROT</name>
<dbReference type="Pfam" id="PF00437">
    <property type="entry name" value="T2SSE"/>
    <property type="match status" value="1"/>
</dbReference>
<evidence type="ECO:0000256" key="1">
    <source>
        <dbReference type="ARBA" id="ARBA00006611"/>
    </source>
</evidence>
<dbReference type="Gene3D" id="3.40.50.300">
    <property type="entry name" value="P-loop containing nucleotide triphosphate hydrolases"/>
    <property type="match status" value="1"/>
</dbReference>
<dbReference type="Proteomes" id="UP000295443">
    <property type="component" value="Unassembled WGS sequence"/>
</dbReference>
<dbReference type="InterPro" id="IPR050921">
    <property type="entry name" value="T4SS_GSP_E_ATPase"/>
</dbReference>
<dbReference type="GO" id="GO:0016887">
    <property type="term" value="F:ATP hydrolysis activity"/>
    <property type="evidence" value="ECO:0007669"/>
    <property type="project" value="InterPro"/>
</dbReference>
<accession>A0A4R1BIS4</accession>
<dbReference type="PANTHER" id="PTHR30486:SF12">
    <property type="entry name" value="TYPE IV PILUS ATPASE PILU"/>
    <property type="match status" value="1"/>
</dbReference>
<dbReference type="EMBL" id="SJZB01000014">
    <property type="protein sequence ID" value="TCJ17196.1"/>
    <property type="molecule type" value="Genomic_DNA"/>
</dbReference>
<dbReference type="AlphaFoldDB" id="A0A4R1BIS4"/>
<dbReference type="NCBIfam" id="TIGR01420">
    <property type="entry name" value="pilT_fam"/>
    <property type="match status" value="1"/>
</dbReference>
<gene>
    <name evidence="3" type="ORF">EZJ19_04390</name>
</gene>
<organism evidence="3 4">
    <name type="scientific">Parasulfuritortus cantonensis</name>
    <dbReference type="NCBI Taxonomy" id="2528202"/>
    <lineage>
        <taxon>Bacteria</taxon>
        <taxon>Pseudomonadati</taxon>
        <taxon>Pseudomonadota</taxon>
        <taxon>Betaproteobacteria</taxon>
        <taxon>Nitrosomonadales</taxon>
        <taxon>Thiobacillaceae</taxon>
        <taxon>Parasulfuritortus</taxon>
    </lineage>
</organism>
<dbReference type="InterPro" id="IPR001482">
    <property type="entry name" value="T2SS/T4SS_dom"/>
</dbReference>
<proteinExistence type="inferred from homology"/>
<comment type="caution">
    <text evidence="3">The sequence shown here is derived from an EMBL/GenBank/DDBJ whole genome shotgun (WGS) entry which is preliminary data.</text>
</comment>
<evidence type="ECO:0000313" key="3">
    <source>
        <dbReference type="EMBL" id="TCJ17196.1"/>
    </source>
</evidence>
<dbReference type="OrthoDB" id="5790493at2"/>